<reference evidence="1 2" key="1">
    <citation type="submission" date="2014-04" db="EMBL/GenBank/DDBJ databases">
        <authorList>
            <consortium name="DOE Joint Genome Institute"/>
            <person name="Kuo A."/>
            <person name="Kohler A."/>
            <person name="Nagy L.G."/>
            <person name="Floudas D."/>
            <person name="Copeland A."/>
            <person name="Barry K.W."/>
            <person name="Cichocki N."/>
            <person name="Veneault-Fourrey C."/>
            <person name="LaButti K."/>
            <person name="Lindquist E.A."/>
            <person name="Lipzen A."/>
            <person name="Lundell T."/>
            <person name="Morin E."/>
            <person name="Murat C."/>
            <person name="Sun H."/>
            <person name="Tunlid A."/>
            <person name="Henrissat B."/>
            <person name="Grigoriev I.V."/>
            <person name="Hibbett D.S."/>
            <person name="Martin F."/>
            <person name="Nordberg H.P."/>
            <person name="Cantor M.N."/>
            <person name="Hua S.X."/>
        </authorList>
    </citation>
    <scope>NUCLEOTIDE SEQUENCE [LARGE SCALE GENOMIC DNA]</scope>
    <source>
        <strain evidence="1 2">LaAM-08-1</strain>
    </source>
</reference>
<protein>
    <submittedName>
        <fullName evidence="1">Uncharacterized protein</fullName>
    </submittedName>
</protein>
<sequence length="76" mass="8566">MPRQASSMCWLLHYQPNLPHIQALFSPPSPPLPTNPVTNPYEDGQAPTAAYQLILPVQYFDGQEFGRIYSAVDHKL</sequence>
<gene>
    <name evidence="1" type="ORF">K443DRAFT_12899</name>
</gene>
<proteinExistence type="predicted"/>
<dbReference type="HOGENOM" id="CLU_2654878_0_0_1"/>
<reference evidence="2" key="2">
    <citation type="submission" date="2015-01" db="EMBL/GenBank/DDBJ databases">
        <title>Evolutionary Origins and Diversification of the Mycorrhizal Mutualists.</title>
        <authorList>
            <consortium name="DOE Joint Genome Institute"/>
            <consortium name="Mycorrhizal Genomics Consortium"/>
            <person name="Kohler A."/>
            <person name="Kuo A."/>
            <person name="Nagy L.G."/>
            <person name="Floudas D."/>
            <person name="Copeland A."/>
            <person name="Barry K.W."/>
            <person name="Cichocki N."/>
            <person name="Veneault-Fourrey C."/>
            <person name="LaButti K."/>
            <person name="Lindquist E.A."/>
            <person name="Lipzen A."/>
            <person name="Lundell T."/>
            <person name="Morin E."/>
            <person name="Murat C."/>
            <person name="Riley R."/>
            <person name="Ohm R."/>
            <person name="Sun H."/>
            <person name="Tunlid A."/>
            <person name="Henrissat B."/>
            <person name="Grigoriev I.V."/>
            <person name="Hibbett D.S."/>
            <person name="Martin F."/>
        </authorList>
    </citation>
    <scope>NUCLEOTIDE SEQUENCE [LARGE SCALE GENOMIC DNA]</scope>
    <source>
        <strain evidence="2">LaAM-08-1</strain>
    </source>
</reference>
<organism evidence="1 2">
    <name type="scientific">Laccaria amethystina LaAM-08-1</name>
    <dbReference type="NCBI Taxonomy" id="1095629"/>
    <lineage>
        <taxon>Eukaryota</taxon>
        <taxon>Fungi</taxon>
        <taxon>Dikarya</taxon>
        <taxon>Basidiomycota</taxon>
        <taxon>Agaricomycotina</taxon>
        <taxon>Agaricomycetes</taxon>
        <taxon>Agaricomycetidae</taxon>
        <taxon>Agaricales</taxon>
        <taxon>Agaricineae</taxon>
        <taxon>Hydnangiaceae</taxon>
        <taxon>Laccaria</taxon>
    </lineage>
</organism>
<dbReference type="Proteomes" id="UP000054477">
    <property type="component" value="Unassembled WGS sequence"/>
</dbReference>
<evidence type="ECO:0000313" key="2">
    <source>
        <dbReference type="Proteomes" id="UP000054477"/>
    </source>
</evidence>
<name>A0A0C9X710_9AGAR</name>
<dbReference type="AlphaFoldDB" id="A0A0C9X710"/>
<keyword evidence="2" id="KW-1185">Reference proteome</keyword>
<evidence type="ECO:0000313" key="1">
    <source>
        <dbReference type="EMBL" id="KIJ93401.1"/>
    </source>
</evidence>
<accession>A0A0C9X710</accession>
<dbReference type="EMBL" id="KN838846">
    <property type="protein sequence ID" value="KIJ93401.1"/>
    <property type="molecule type" value="Genomic_DNA"/>
</dbReference>